<proteinExistence type="predicted"/>
<reference evidence="1 2" key="1">
    <citation type="submission" date="2023-05" db="EMBL/GenBank/DDBJ databases">
        <title>B98-5 Cell Line De Novo Hybrid Assembly: An Optical Mapping Approach.</title>
        <authorList>
            <person name="Kananen K."/>
            <person name="Auerbach J.A."/>
            <person name="Kautto E."/>
            <person name="Blachly J.S."/>
        </authorList>
    </citation>
    <scope>NUCLEOTIDE SEQUENCE [LARGE SCALE GENOMIC DNA]</scope>
    <source>
        <strain evidence="1">B95-8</strain>
        <tissue evidence="1">Cell line</tissue>
    </source>
</reference>
<organism evidence="1 2">
    <name type="scientific">Saguinus oedipus</name>
    <name type="common">Cotton-top tamarin</name>
    <name type="synonym">Oedipomidas oedipus</name>
    <dbReference type="NCBI Taxonomy" id="9490"/>
    <lineage>
        <taxon>Eukaryota</taxon>
        <taxon>Metazoa</taxon>
        <taxon>Chordata</taxon>
        <taxon>Craniata</taxon>
        <taxon>Vertebrata</taxon>
        <taxon>Euteleostomi</taxon>
        <taxon>Mammalia</taxon>
        <taxon>Eutheria</taxon>
        <taxon>Euarchontoglires</taxon>
        <taxon>Primates</taxon>
        <taxon>Haplorrhini</taxon>
        <taxon>Platyrrhini</taxon>
        <taxon>Cebidae</taxon>
        <taxon>Callitrichinae</taxon>
        <taxon>Saguinus</taxon>
    </lineage>
</organism>
<name>A0ABQ9T9Q6_SAGOE</name>
<evidence type="ECO:0000313" key="2">
    <source>
        <dbReference type="Proteomes" id="UP001266305"/>
    </source>
</evidence>
<accession>A0ABQ9T9Q6</accession>
<dbReference type="EMBL" id="JASSZA010000242">
    <property type="protein sequence ID" value="KAK2081459.1"/>
    <property type="molecule type" value="Genomic_DNA"/>
</dbReference>
<dbReference type="Proteomes" id="UP001266305">
    <property type="component" value="Unassembled WGS sequence"/>
</dbReference>
<keyword evidence="2" id="KW-1185">Reference proteome</keyword>
<feature type="non-terminal residue" evidence="1">
    <location>
        <position position="1"/>
    </location>
</feature>
<feature type="non-terminal residue" evidence="1">
    <location>
        <position position="53"/>
    </location>
</feature>
<protein>
    <submittedName>
        <fullName evidence="1">Uncharacterized protein</fullName>
    </submittedName>
</protein>
<evidence type="ECO:0000313" key="1">
    <source>
        <dbReference type="EMBL" id="KAK2081459.1"/>
    </source>
</evidence>
<sequence length="53" mass="6268">CIMHSRIIVEHFLYGHLFCASLNNTHLENPQDSISYYHSFRTLLNNSQWSNSQ</sequence>
<comment type="caution">
    <text evidence="1">The sequence shown here is derived from an EMBL/GenBank/DDBJ whole genome shotgun (WGS) entry which is preliminary data.</text>
</comment>
<gene>
    <name evidence="1" type="ORF">P7K49_040365</name>
</gene>